<accession>A0ABM9I1A0</accession>
<dbReference type="Proteomes" id="UP001162030">
    <property type="component" value="Chromosome"/>
</dbReference>
<gene>
    <name evidence="1" type="ORF">MSZNOR_2021</name>
</gene>
<evidence type="ECO:0000313" key="1">
    <source>
        <dbReference type="EMBL" id="CAI8824177.1"/>
    </source>
</evidence>
<proteinExistence type="predicted"/>
<protein>
    <submittedName>
        <fullName evidence="1">Uncharacterized protein</fullName>
    </submittedName>
</protein>
<name>A0ABM9I1A0_9GAMM</name>
<reference evidence="1 2" key="1">
    <citation type="submission" date="2023-03" db="EMBL/GenBank/DDBJ databases">
        <authorList>
            <person name="Pearce D."/>
        </authorList>
    </citation>
    <scope>NUCLEOTIDE SEQUENCE [LARGE SCALE GENOMIC DNA]</scope>
    <source>
        <strain evidence="1">Msz</strain>
    </source>
</reference>
<sequence length="68" mass="7453">MICPPSNGTHPKSQNHHDVIPAKTLSSLDNGSLLNCRFNPLPVIKPGVTAYGRTTEDYVIRFQSTPGY</sequence>
<dbReference type="EMBL" id="OX458333">
    <property type="protein sequence ID" value="CAI8824177.1"/>
    <property type="molecule type" value="Genomic_DNA"/>
</dbReference>
<keyword evidence="2" id="KW-1185">Reference proteome</keyword>
<evidence type="ECO:0000313" key="2">
    <source>
        <dbReference type="Proteomes" id="UP001162030"/>
    </source>
</evidence>
<organism evidence="1 2">
    <name type="scientific">Methylocaldum szegediense</name>
    <dbReference type="NCBI Taxonomy" id="73780"/>
    <lineage>
        <taxon>Bacteria</taxon>
        <taxon>Pseudomonadati</taxon>
        <taxon>Pseudomonadota</taxon>
        <taxon>Gammaproteobacteria</taxon>
        <taxon>Methylococcales</taxon>
        <taxon>Methylococcaceae</taxon>
        <taxon>Methylocaldum</taxon>
    </lineage>
</organism>